<dbReference type="Pfam" id="PF01494">
    <property type="entry name" value="FAD_binding_3"/>
    <property type="match status" value="1"/>
</dbReference>
<protein>
    <submittedName>
        <fullName evidence="5">Pentachlorophenol monooxygenase</fullName>
    </submittedName>
</protein>
<dbReference type="AlphaFoldDB" id="A0A0D1JAX8"/>
<comment type="caution">
    <text evidence="5">The sequence shown here is derived from an EMBL/GenBank/DDBJ whole genome shotgun (WGS) entry which is preliminary data.</text>
</comment>
<accession>A0A0D1JAX8</accession>
<keyword evidence="5" id="KW-0560">Oxidoreductase</keyword>
<dbReference type="PANTHER" id="PTHR43004">
    <property type="entry name" value="TRK SYSTEM POTASSIUM UPTAKE PROTEIN"/>
    <property type="match status" value="1"/>
</dbReference>
<comment type="cofactor">
    <cofactor evidence="1">
        <name>FAD</name>
        <dbReference type="ChEBI" id="CHEBI:57692"/>
    </cofactor>
</comment>
<dbReference type="PRINTS" id="PR00420">
    <property type="entry name" value="RNGMNOXGNASE"/>
</dbReference>
<organism evidence="5 6">
    <name type="scientific">Mycolicibacterium llatzerense</name>
    <dbReference type="NCBI Taxonomy" id="280871"/>
    <lineage>
        <taxon>Bacteria</taxon>
        <taxon>Bacillati</taxon>
        <taxon>Actinomycetota</taxon>
        <taxon>Actinomycetes</taxon>
        <taxon>Mycobacteriales</taxon>
        <taxon>Mycobacteriaceae</taxon>
        <taxon>Mycolicibacterium</taxon>
    </lineage>
</organism>
<keyword evidence="5" id="KW-0503">Monooxygenase</keyword>
<dbReference type="InterPro" id="IPR036188">
    <property type="entry name" value="FAD/NAD-bd_sf"/>
</dbReference>
<feature type="domain" description="FAD-binding" evidence="4">
    <location>
        <begin position="3"/>
        <end position="333"/>
    </location>
</feature>
<evidence type="ECO:0000256" key="3">
    <source>
        <dbReference type="ARBA" id="ARBA00022827"/>
    </source>
</evidence>
<dbReference type="EMBL" id="JXST01000001">
    <property type="protein sequence ID" value="KIU18728.1"/>
    <property type="molecule type" value="Genomic_DNA"/>
</dbReference>
<keyword evidence="3" id="KW-0274">FAD</keyword>
<dbReference type="PATRIC" id="fig|280871.6.peg.51"/>
<reference evidence="5 6" key="1">
    <citation type="submission" date="2015-01" db="EMBL/GenBank/DDBJ databases">
        <title>Genome sequence of Mycobacterium llatzerense and Mycobacterium immunogenum recovered from brain abscess.</title>
        <authorList>
            <person name="Greninger A.L."/>
            <person name="Langelier C."/>
            <person name="Cunningham G."/>
            <person name="Chiu C.Y."/>
            <person name="Miller S."/>
        </authorList>
    </citation>
    <scope>NUCLEOTIDE SEQUENCE [LARGE SCALE GENOMIC DNA]</scope>
    <source>
        <strain evidence="5 6">CLUC14</strain>
    </source>
</reference>
<dbReference type="Proteomes" id="UP000032221">
    <property type="component" value="Unassembled WGS sequence"/>
</dbReference>
<dbReference type="RefSeq" id="WP_043983926.1">
    <property type="nucleotide sequence ID" value="NZ_JXST01000001.1"/>
</dbReference>
<dbReference type="OrthoDB" id="8670884at2"/>
<evidence type="ECO:0000313" key="6">
    <source>
        <dbReference type="Proteomes" id="UP000032221"/>
    </source>
</evidence>
<keyword evidence="6" id="KW-1185">Reference proteome</keyword>
<dbReference type="Gene3D" id="3.50.50.60">
    <property type="entry name" value="FAD/NAD(P)-binding domain"/>
    <property type="match status" value="1"/>
</dbReference>
<evidence type="ECO:0000256" key="2">
    <source>
        <dbReference type="ARBA" id="ARBA00022630"/>
    </source>
</evidence>
<name>A0A0D1JAX8_9MYCO</name>
<evidence type="ECO:0000259" key="4">
    <source>
        <dbReference type="Pfam" id="PF01494"/>
    </source>
</evidence>
<evidence type="ECO:0000256" key="1">
    <source>
        <dbReference type="ARBA" id="ARBA00001974"/>
    </source>
</evidence>
<dbReference type="InterPro" id="IPR050641">
    <property type="entry name" value="RIFMO-like"/>
</dbReference>
<evidence type="ECO:0000313" key="5">
    <source>
        <dbReference type="EMBL" id="KIU18728.1"/>
    </source>
</evidence>
<proteinExistence type="predicted"/>
<dbReference type="InterPro" id="IPR002938">
    <property type="entry name" value="FAD-bd"/>
</dbReference>
<dbReference type="STRING" id="280871.TL10_00250"/>
<dbReference type="GO" id="GO:0071949">
    <property type="term" value="F:FAD binding"/>
    <property type="evidence" value="ECO:0007669"/>
    <property type="project" value="InterPro"/>
</dbReference>
<dbReference type="GO" id="GO:0016709">
    <property type="term" value="F:oxidoreductase activity, acting on paired donors, with incorporation or reduction of molecular oxygen, NAD(P)H as one donor, and incorporation of one atom of oxygen"/>
    <property type="evidence" value="ECO:0007669"/>
    <property type="project" value="UniProtKB-ARBA"/>
</dbReference>
<dbReference type="SUPFAM" id="SSF51905">
    <property type="entry name" value="FAD/NAD(P)-binding domain"/>
    <property type="match status" value="1"/>
</dbReference>
<dbReference type="PANTHER" id="PTHR43004:SF19">
    <property type="entry name" value="BINDING MONOOXYGENASE, PUTATIVE (JCVI)-RELATED"/>
    <property type="match status" value="1"/>
</dbReference>
<dbReference type="Gene3D" id="3.30.70.2450">
    <property type="match status" value="1"/>
</dbReference>
<gene>
    <name evidence="5" type="ORF">TL10_00250</name>
</gene>
<sequence length="379" mass="40335">MTDTDVLIVGAGPTGLALAAALQARDVDTVVVDRLAEGANTSRAAVVNARTLEVLEELKVSERLVELGIQAPRFTIRDGHKTLIPVDFRALPTRYPYSLMVPQCTTERVLLDRLAELGGKVIRPKTLTGVTQDAHGVTAQFDDGETIRARYLIGADGMHSVVREQAGIGFSGGQYGQSFALADVRLAGDVTADEVILFWAATGLTVVAPLPGGTYRIVAPVDAAPEEPSAAFVQELLDTRAFGPGRVTVTDVEWGSRFRVHHRVADSYRAGRVLLAGDAAHVHSPAGGQGMNLGIQDAIALSESLATVLATGRDAVLDDYSAARRPLAQQVVALTDRLTRLATLPAPVRPIRNLAIGLVGRIPAVRNQLAWRLSGLSNR</sequence>
<keyword evidence="2" id="KW-0285">Flavoprotein</keyword>